<dbReference type="CDD" id="cd02440">
    <property type="entry name" value="AdoMet_MTases"/>
    <property type="match status" value="1"/>
</dbReference>
<gene>
    <name evidence="2" type="ORF">SAMN04488112_10373</name>
</gene>
<dbReference type="EMBL" id="FMZA01000003">
    <property type="protein sequence ID" value="SDC10707.1"/>
    <property type="molecule type" value="Genomic_DNA"/>
</dbReference>
<dbReference type="STRING" id="1236220.SAMN04488112_10373"/>
<evidence type="ECO:0000313" key="3">
    <source>
        <dbReference type="Proteomes" id="UP000199387"/>
    </source>
</evidence>
<organism evidence="2 3">
    <name type="scientific">Melghirimyces thermohalophilus</name>
    <dbReference type="NCBI Taxonomy" id="1236220"/>
    <lineage>
        <taxon>Bacteria</taxon>
        <taxon>Bacillati</taxon>
        <taxon>Bacillota</taxon>
        <taxon>Bacilli</taxon>
        <taxon>Bacillales</taxon>
        <taxon>Thermoactinomycetaceae</taxon>
        <taxon>Melghirimyces</taxon>
    </lineage>
</organism>
<protein>
    <submittedName>
        <fullName evidence="2">23S rRNA G2445 N2-methylase RlmL</fullName>
    </submittedName>
</protein>
<evidence type="ECO:0000259" key="1">
    <source>
        <dbReference type="Pfam" id="PF01170"/>
    </source>
</evidence>
<dbReference type="GO" id="GO:0016423">
    <property type="term" value="F:tRNA (guanine) methyltransferase activity"/>
    <property type="evidence" value="ECO:0007669"/>
    <property type="project" value="TreeGrafter"/>
</dbReference>
<proteinExistence type="predicted"/>
<accession>A0A1G6IW26</accession>
<dbReference type="RefSeq" id="WP_176757783.1">
    <property type="nucleotide sequence ID" value="NZ_FMZA01000003.1"/>
</dbReference>
<dbReference type="CDD" id="cd11715">
    <property type="entry name" value="THUMP_AdoMetMT"/>
    <property type="match status" value="1"/>
</dbReference>
<keyword evidence="2" id="KW-0808">Transferase</keyword>
<reference evidence="2 3" key="1">
    <citation type="submission" date="2016-10" db="EMBL/GenBank/DDBJ databases">
        <authorList>
            <person name="de Groot N.N."/>
        </authorList>
    </citation>
    <scope>NUCLEOTIDE SEQUENCE [LARGE SCALE GENOMIC DNA]</scope>
    <source>
        <strain evidence="2 3">DSM 45514</strain>
    </source>
</reference>
<dbReference type="PANTHER" id="PTHR14911">
    <property type="entry name" value="THUMP DOMAIN-CONTAINING"/>
    <property type="match status" value="1"/>
</dbReference>
<dbReference type="InterPro" id="IPR000241">
    <property type="entry name" value="RlmKL-like_Mtase"/>
</dbReference>
<dbReference type="SUPFAM" id="SSF53335">
    <property type="entry name" value="S-adenosyl-L-methionine-dependent methyltransferases"/>
    <property type="match status" value="1"/>
</dbReference>
<dbReference type="Pfam" id="PF01170">
    <property type="entry name" value="UPF0020"/>
    <property type="match status" value="1"/>
</dbReference>
<dbReference type="InterPro" id="IPR029063">
    <property type="entry name" value="SAM-dependent_MTases_sf"/>
</dbReference>
<dbReference type="Gene3D" id="3.30.2130.30">
    <property type="match status" value="1"/>
</dbReference>
<feature type="domain" description="Ribosomal RNA large subunit methyltransferase K/L-like methyltransferase" evidence="1">
    <location>
        <begin position="167"/>
        <end position="333"/>
    </location>
</feature>
<keyword evidence="3" id="KW-1185">Reference proteome</keyword>
<dbReference type="Gene3D" id="3.40.50.150">
    <property type="entry name" value="Vaccinia Virus protein VP39"/>
    <property type="match status" value="1"/>
</dbReference>
<keyword evidence="2" id="KW-0489">Methyltransferase</keyword>
<sequence>MKSTRYMATVLPGLEDIAVDEIQQKFPKDRLLSTSRGKVFFESYLPTDHHFQLKTVDHLYLFIGQFSVGPHKRHLSQIEERVATFDLSFAKTKEGFEEGYFVNASRRGKHTYSRFEAAEAAMRGIASRYPGWTQGTAHHHSLEFRLDLDGDQAVFSLRLTDSSFRYRGRNRLFSPAALRPTVAHALVWCSSPAATDLFVDPCCGSGTILSERLNYPFTEIRGGDLSETAVRTARSNLGEGVYPGVQRWDARQLPLDRGYASKFVSNLPFGRQTGNRSELGELYDQLIRETSRVLKPGGIAIFLTEEGSLLRRAADRNSLDCQEWFEISLKGLRPAIYRLQK</sequence>
<dbReference type="PANTHER" id="PTHR14911:SF13">
    <property type="entry name" value="TRNA (GUANINE(6)-N2)-METHYLTRANSFERASE THUMP3"/>
    <property type="match status" value="1"/>
</dbReference>
<dbReference type="GO" id="GO:0030488">
    <property type="term" value="P:tRNA methylation"/>
    <property type="evidence" value="ECO:0007669"/>
    <property type="project" value="TreeGrafter"/>
</dbReference>
<dbReference type="AlphaFoldDB" id="A0A1G6IW26"/>
<name>A0A1G6IW26_9BACL</name>
<evidence type="ECO:0000313" key="2">
    <source>
        <dbReference type="EMBL" id="SDC10707.1"/>
    </source>
</evidence>
<dbReference type="Proteomes" id="UP000199387">
    <property type="component" value="Unassembled WGS sequence"/>
</dbReference>